<feature type="compositionally biased region" description="Low complexity" evidence="1">
    <location>
        <begin position="9"/>
        <end position="19"/>
    </location>
</feature>
<gene>
    <name evidence="2" type="ORF">SAMN05216285_0992</name>
</gene>
<evidence type="ECO:0008006" key="4">
    <source>
        <dbReference type="Google" id="ProtNLM"/>
    </source>
</evidence>
<reference evidence="3" key="1">
    <citation type="submission" date="2016-10" db="EMBL/GenBank/DDBJ databases">
        <authorList>
            <person name="Varghese N."/>
        </authorList>
    </citation>
    <scope>NUCLEOTIDE SEQUENCE [LARGE SCALE GENOMIC DNA]</scope>
    <source>
        <strain evidence="3">CGMCC 1.12284</strain>
    </source>
</reference>
<proteinExistence type="predicted"/>
<sequence>MSGDRQADVDANADAAADTDAGDDERRTRPDCPNCGQPVGIVTVIGPTDAIAAPCGCRVPADALAVPRLE</sequence>
<dbReference type="Proteomes" id="UP000183275">
    <property type="component" value="Unassembled WGS sequence"/>
</dbReference>
<organism evidence="2 3">
    <name type="scientific">Natrinema salifodinae</name>
    <dbReference type="NCBI Taxonomy" id="1202768"/>
    <lineage>
        <taxon>Archaea</taxon>
        <taxon>Methanobacteriati</taxon>
        <taxon>Methanobacteriota</taxon>
        <taxon>Stenosarchaea group</taxon>
        <taxon>Halobacteria</taxon>
        <taxon>Halobacteriales</taxon>
        <taxon>Natrialbaceae</taxon>
        <taxon>Natrinema</taxon>
    </lineage>
</organism>
<keyword evidence="3" id="KW-1185">Reference proteome</keyword>
<dbReference type="RefSeq" id="WP_049991882.1">
    <property type="nucleotide sequence ID" value="NZ_FOIS01000001.1"/>
</dbReference>
<dbReference type="AlphaFoldDB" id="A0A1I0MJE4"/>
<accession>A0A1I0MJE4</accession>
<feature type="region of interest" description="Disordered" evidence="1">
    <location>
        <begin position="1"/>
        <end position="37"/>
    </location>
</feature>
<protein>
    <recommendedName>
        <fullName evidence="4">Small CPxCG-related zinc finger protein</fullName>
    </recommendedName>
</protein>
<name>A0A1I0MJE4_9EURY</name>
<dbReference type="EMBL" id="FOIS01000001">
    <property type="protein sequence ID" value="SEV87946.1"/>
    <property type="molecule type" value="Genomic_DNA"/>
</dbReference>
<dbReference type="OrthoDB" id="193769at2157"/>
<evidence type="ECO:0000256" key="1">
    <source>
        <dbReference type="SAM" id="MobiDB-lite"/>
    </source>
</evidence>
<evidence type="ECO:0000313" key="2">
    <source>
        <dbReference type="EMBL" id="SEV87946.1"/>
    </source>
</evidence>
<evidence type="ECO:0000313" key="3">
    <source>
        <dbReference type="Proteomes" id="UP000183275"/>
    </source>
</evidence>